<name>A0A392RUQ3_9FABA</name>
<protein>
    <submittedName>
        <fullName evidence="2">GRIP and coiled-coil domain-containing protein 2-like</fullName>
    </submittedName>
</protein>
<accession>A0A392RUQ3</accession>
<dbReference type="PANTHER" id="PTHR36390:SF1">
    <property type="entry name" value="MYOSIN HEAVY CHAIN-LIKE PROTEIN"/>
    <property type="match status" value="1"/>
</dbReference>
<evidence type="ECO:0000313" key="3">
    <source>
        <dbReference type="Proteomes" id="UP000265520"/>
    </source>
</evidence>
<reference evidence="2 3" key="1">
    <citation type="journal article" date="2018" name="Front. Plant Sci.">
        <title>Red Clover (Trifolium pratense) and Zigzag Clover (T. medium) - A Picture of Genomic Similarities and Differences.</title>
        <authorList>
            <person name="Dluhosova J."/>
            <person name="Istvanek J."/>
            <person name="Nedelnik J."/>
            <person name="Repkova J."/>
        </authorList>
    </citation>
    <scope>NUCLEOTIDE SEQUENCE [LARGE SCALE GENOMIC DNA]</scope>
    <source>
        <strain evidence="3">cv. 10/8</strain>
        <tissue evidence="2">Leaf</tissue>
    </source>
</reference>
<dbReference type="PANTHER" id="PTHR36390">
    <property type="entry name" value="MYOSIN HEAVY CHAIN-LIKE PROTEIN"/>
    <property type="match status" value="1"/>
</dbReference>
<sequence length="103" mass="12177">MKLDMMTLEQSLFEVRKVQEETLEENNRMSRLIDKLQDALQDTQKTIISLNEENKVIKEKLDTANMNTRLFSQKVEDWLENQDRLQIKDQSSVSEQRSKGDDT</sequence>
<keyword evidence="1" id="KW-0175">Coiled coil</keyword>
<feature type="non-terminal residue" evidence="2">
    <location>
        <position position="103"/>
    </location>
</feature>
<comment type="caution">
    <text evidence="2">The sequence shown here is derived from an EMBL/GenBank/DDBJ whole genome shotgun (WGS) entry which is preliminary data.</text>
</comment>
<evidence type="ECO:0000256" key="1">
    <source>
        <dbReference type="SAM" id="Coils"/>
    </source>
</evidence>
<dbReference type="AlphaFoldDB" id="A0A392RUQ3"/>
<dbReference type="EMBL" id="LXQA010278641">
    <property type="protein sequence ID" value="MCI40343.1"/>
    <property type="molecule type" value="Genomic_DNA"/>
</dbReference>
<evidence type="ECO:0000313" key="2">
    <source>
        <dbReference type="EMBL" id="MCI40343.1"/>
    </source>
</evidence>
<dbReference type="Proteomes" id="UP000265520">
    <property type="component" value="Unassembled WGS sequence"/>
</dbReference>
<proteinExistence type="predicted"/>
<keyword evidence="3" id="KW-1185">Reference proteome</keyword>
<feature type="coiled-coil region" evidence="1">
    <location>
        <begin position="19"/>
        <end position="67"/>
    </location>
</feature>
<organism evidence="2 3">
    <name type="scientific">Trifolium medium</name>
    <dbReference type="NCBI Taxonomy" id="97028"/>
    <lineage>
        <taxon>Eukaryota</taxon>
        <taxon>Viridiplantae</taxon>
        <taxon>Streptophyta</taxon>
        <taxon>Embryophyta</taxon>
        <taxon>Tracheophyta</taxon>
        <taxon>Spermatophyta</taxon>
        <taxon>Magnoliopsida</taxon>
        <taxon>eudicotyledons</taxon>
        <taxon>Gunneridae</taxon>
        <taxon>Pentapetalae</taxon>
        <taxon>rosids</taxon>
        <taxon>fabids</taxon>
        <taxon>Fabales</taxon>
        <taxon>Fabaceae</taxon>
        <taxon>Papilionoideae</taxon>
        <taxon>50 kb inversion clade</taxon>
        <taxon>NPAAA clade</taxon>
        <taxon>Hologalegina</taxon>
        <taxon>IRL clade</taxon>
        <taxon>Trifolieae</taxon>
        <taxon>Trifolium</taxon>
    </lineage>
</organism>